<evidence type="ECO:0000313" key="4">
    <source>
        <dbReference type="EMBL" id="BAT57690.1"/>
    </source>
</evidence>
<dbReference type="PROSITE" id="PS00061">
    <property type="entry name" value="ADH_SHORT"/>
    <property type="match status" value="1"/>
</dbReference>
<dbReference type="SUPFAM" id="SSF51735">
    <property type="entry name" value="NAD(P)-binding Rossmann-fold domains"/>
    <property type="match status" value="1"/>
</dbReference>
<gene>
    <name evidence="4" type="primary">fabG_1</name>
    <name evidence="4" type="ORF">GJW-30_1_00198</name>
</gene>
<dbReference type="GO" id="GO:0004316">
    <property type="term" value="F:3-oxoacyl-[acyl-carrier-protein] reductase (NADPH) activity"/>
    <property type="evidence" value="ECO:0007669"/>
    <property type="project" value="UniProtKB-EC"/>
</dbReference>
<dbReference type="RefSeq" id="WP_096350614.1">
    <property type="nucleotide sequence ID" value="NZ_AP014946.1"/>
</dbReference>
<dbReference type="Gene3D" id="3.40.50.720">
    <property type="entry name" value="NAD(P)-binding Rossmann-like Domain"/>
    <property type="match status" value="1"/>
</dbReference>
<dbReference type="KEGG" id="vgo:GJW-30_1_00198"/>
<dbReference type="Proteomes" id="UP000236884">
    <property type="component" value="Chromosome"/>
</dbReference>
<dbReference type="InterPro" id="IPR036291">
    <property type="entry name" value="NAD(P)-bd_dom_sf"/>
</dbReference>
<dbReference type="PRINTS" id="PR00081">
    <property type="entry name" value="GDHRDH"/>
</dbReference>
<dbReference type="EC" id="1.1.1.100" evidence="4"/>
<organism evidence="4 5">
    <name type="scientific">Variibacter gotjawalensis</name>
    <dbReference type="NCBI Taxonomy" id="1333996"/>
    <lineage>
        <taxon>Bacteria</taxon>
        <taxon>Pseudomonadati</taxon>
        <taxon>Pseudomonadota</taxon>
        <taxon>Alphaproteobacteria</taxon>
        <taxon>Hyphomicrobiales</taxon>
        <taxon>Nitrobacteraceae</taxon>
        <taxon>Variibacter</taxon>
    </lineage>
</organism>
<dbReference type="EMBL" id="AP014946">
    <property type="protein sequence ID" value="BAT57690.1"/>
    <property type="molecule type" value="Genomic_DNA"/>
</dbReference>
<evidence type="ECO:0000256" key="2">
    <source>
        <dbReference type="ARBA" id="ARBA00023002"/>
    </source>
</evidence>
<sequence>MSTKFDLSGKFAAVTGGAQGIGRAVAERFLASGASVAIWDRDTALAEKTAKELSAKGKVIAVQVDLTKLAEVERARDETVKAFGRIDILVNNAGIAGPNAKTWEYDPAAWAQVMSINVDGPFYCCRAVVPGMIKNGYGRIVNVASIAGKEGNPNASAYSASKAAVIALTKSLGKELAGYDIGVNCVTPAAAKTAIFDQMAQEHIDFMLSKIPRNRFVQVDEVAAVITFCASADCSFTTGAVFDVSGGRATY</sequence>
<dbReference type="InterPro" id="IPR002347">
    <property type="entry name" value="SDR_fam"/>
</dbReference>
<dbReference type="NCBIfam" id="NF009466">
    <property type="entry name" value="PRK12826.1-2"/>
    <property type="match status" value="1"/>
</dbReference>
<dbReference type="Pfam" id="PF00106">
    <property type="entry name" value="adh_short"/>
    <property type="match status" value="1"/>
</dbReference>
<keyword evidence="5" id="KW-1185">Reference proteome</keyword>
<comment type="similarity">
    <text evidence="1 3">Belongs to the short-chain dehydrogenases/reductases (SDR) family.</text>
</comment>
<dbReference type="NCBIfam" id="NF005559">
    <property type="entry name" value="PRK07231.1"/>
    <property type="match status" value="1"/>
</dbReference>
<dbReference type="PRINTS" id="PR00080">
    <property type="entry name" value="SDRFAMILY"/>
</dbReference>
<dbReference type="InterPro" id="IPR020904">
    <property type="entry name" value="Sc_DH/Rdtase_CS"/>
</dbReference>
<dbReference type="CDD" id="cd05233">
    <property type="entry name" value="SDR_c"/>
    <property type="match status" value="1"/>
</dbReference>
<dbReference type="OrthoDB" id="9803333at2"/>
<name>A0A0S3PP36_9BRAD</name>
<dbReference type="PANTHER" id="PTHR24321:SF15">
    <property type="entry name" value="OXIDOREDUCTASE UCPA"/>
    <property type="match status" value="1"/>
</dbReference>
<evidence type="ECO:0000313" key="5">
    <source>
        <dbReference type="Proteomes" id="UP000236884"/>
    </source>
</evidence>
<accession>A0A0S3PP36</accession>
<proteinExistence type="inferred from homology"/>
<evidence type="ECO:0000256" key="3">
    <source>
        <dbReference type="RuleBase" id="RU000363"/>
    </source>
</evidence>
<reference evidence="4 5" key="1">
    <citation type="submission" date="2015-08" db="EMBL/GenBank/DDBJ databases">
        <title>Investigation of the bacterial diversity of lava forest soil.</title>
        <authorList>
            <person name="Lee J.S."/>
        </authorList>
    </citation>
    <scope>NUCLEOTIDE SEQUENCE [LARGE SCALE GENOMIC DNA]</scope>
    <source>
        <strain evidence="4 5">GJW-30</strain>
    </source>
</reference>
<dbReference type="PANTHER" id="PTHR24321">
    <property type="entry name" value="DEHYDROGENASES, SHORT CHAIN"/>
    <property type="match status" value="1"/>
</dbReference>
<dbReference type="AlphaFoldDB" id="A0A0S3PP36"/>
<keyword evidence="2 4" id="KW-0560">Oxidoreductase</keyword>
<protein>
    <submittedName>
        <fullName evidence="4">3-oxoacyl-[acyl-carrier-protein] reductase FabG</fullName>
        <ecNumber evidence="4">1.1.1.100</ecNumber>
    </submittedName>
</protein>
<evidence type="ECO:0000256" key="1">
    <source>
        <dbReference type="ARBA" id="ARBA00006484"/>
    </source>
</evidence>
<dbReference type="FunFam" id="3.40.50.720:FF:000084">
    <property type="entry name" value="Short-chain dehydrogenase reductase"/>
    <property type="match status" value="1"/>
</dbReference>